<comment type="caution">
    <text evidence="2">The sequence shown here is derived from an EMBL/GenBank/DDBJ whole genome shotgun (WGS) entry which is preliminary data.</text>
</comment>
<accession>A0A9P9FH46</accession>
<protein>
    <submittedName>
        <fullName evidence="2">Uncharacterized protein</fullName>
    </submittedName>
</protein>
<name>A0A9P9FH46_9HYPO</name>
<keyword evidence="3" id="KW-1185">Reference proteome</keyword>
<proteinExistence type="predicted"/>
<gene>
    <name evidence="2" type="ORF">EDB81DRAFT_925359</name>
</gene>
<feature type="region of interest" description="Disordered" evidence="1">
    <location>
        <begin position="142"/>
        <end position="179"/>
    </location>
</feature>
<evidence type="ECO:0000256" key="1">
    <source>
        <dbReference type="SAM" id="MobiDB-lite"/>
    </source>
</evidence>
<feature type="region of interest" description="Disordered" evidence="1">
    <location>
        <begin position="271"/>
        <end position="302"/>
    </location>
</feature>
<dbReference type="AlphaFoldDB" id="A0A9P9FH46"/>
<evidence type="ECO:0000313" key="3">
    <source>
        <dbReference type="Proteomes" id="UP000738349"/>
    </source>
</evidence>
<organism evidence="2 3">
    <name type="scientific">Dactylonectria macrodidyma</name>
    <dbReference type="NCBI Taxonomy" id="307937"/>
    <lineage>
        <taxon>Eukaryota</taxon>
        <taxon>Fungi</taxon>
        <taxon>Dikarya</taxon>
        <taxon>Ascomycota</taxon>
        <taxon>Pezizomycotina</taxon>
        <taxon>Sordariomycetes</taxon>
        <taxon>Hypocreomycetidae</taxon>
        <taxon>Hypocreales</taxon>
        <taxon>Nectriaceae</taxon>
        <taxon>Dactylonectria</taxon>
    </lineage>
</organism>
<sequence>MDVASADPERTYWNWELVSGTAMRGVGMVMEMDWSKLIEATFCGAFPSMAAETERLSHRPRGGKIKSGCGDDFFRSGDEAWMRSTLSATFHQQDKVTFYQHGGSPPPACQHRHACTDRHAHVTICARFSLGAVRVQTNDKTGRFPQLKQSSHAPRPGPHGLESPDSRPNPAPSPSDRALAAPHVAPSVIGIIAQPVRDGAHGATGFSHCSCSRGQPVRDSGAGQTPVDLGPEQAGCLHGWPRTGLPNRRPATCSLCSGTVQRESRVQDGAITAQAPDGRRPAQSAVTPLPGKEGDFGLLEGEGGTLGAHRVCG</sequence>
<evidence type="ECO:0000313" key="2">
    <source>
        <dbReference type="EMBL" id="KAH7161727.1"/>
    </source>
</evidence>
<dbReference type="EMBL" id="JAGMUV010000004">
    <property type="protein sequence ID" value="KAH7161727.1"/>
    <property type="molecule type" value="Genomic_DNA"/>
</dbReference>
<dbReference type="Proteomes" id="UP000738349">
    <property type="component" value="Unassembled WGS sequence"/>
</dbReference>
<reference evidence="2" key="1">
    <citation type="journal article" date="2021" name="Nat. Commun.">
        <title>Genetic determinants of endophytism in the Arabidopsis root mycobiome.</title>
        <authorList>
            <person name="Mesny F."/>
            <person name="Miyauchi S."/>
            <person name="Thiergart T."/>
            <person name="Pickel B."/>
            <person name="Atanasova L."/>
            <person name="Karlsson M."/>
            <person name="Huettel B."/>
            <person name="Barry K.W."/>
            <person name="Haridas S."/>
            <person name="Chen C."/>
            <person name="Bauer D."/>
            <person name="Andreopoulos W."/>
            <person name="Pangilinan J."/>
            <person name="LaButti K."/>
            <person name="Riley R."/>
            <person name="Lipzen A."/>
            <person name="Clum A."/>
            <person name="Drula E."/>
            <person name="Henrissat B."/>
            <person name="Kohler A."/>
            <person name="Grigoriev I.V."/>
            <person name="Martin F.M."/>
            <person name="Hacquard S."/>
        </authorList>
    </citation>
    <scope>NUCLEOTIDE SEQUENCE</scope>
    <source>
        <strain evidence="2">MPI-CAGE-AT-0147</strain>
    </source>
</reference>